<feature type="region of interest" description="Disordered" evidence="1">
    <location>
        <begin position="1"/>
        <end position="20"/>
    </location>
</feature>
<keyword evidence="3" id="KW-1185">Reference proteome</keyword>
<sequence>VVELDPSLDERHRESRHVTESLRYENHKLNSRLEREVSNTRRPNEGTSLLKQEVFSLTLQLEQLTSSFCAAHETQVDISSCFIIDQASAMPVNPHPPLSGQGETSGATHRFMEEDQ</sequence>
<dbReference type="Proteomes" id="UP000017836">
    <property type="component" value="Unassembled WGS sequence"/>
</dbReference>
<dbReference type="HOGENOM" id="CLU_2103083_0_0_1"/>
<gene>
    <name evidence="2" type="ORF">AMTR_s00090p00150670</name>
</gene>
<feature type="non-terminal residue" evidence="2">
    <location>
        <position position="1"/>
    </location>
</feature>
<dbReference type="EMBL" id="KI394757">
    <property type="protein sequence ID" value="ERN01683.1"/>
    <property type="molecule type" value="Genomic_DNA"/>
</dbReference>
<evidence type="ECO:0000313" key="3">
    <source>
        <dbReference type="Proteomes" id="UP000017836"/>
    </source>
</evidence>
<accession>W1P1A4</accession>
<protein>
    <submittedName>
        <fullName evidence="2">Uncharacterized protein</fullName>
    </submittedName>
</protein>
<feature type="compositionally biased region" description="Basic and acidic residues" evidence="1">
    <location>
        <begin position="8"/>
        <end position="20"/>
    </location>
</feature>
<evidence type="ECO:0000256" key="1">
    <source>
        <dbReference type="SAM" id="MobiDB-lite"/>
    </source>
</evidence>
<dbReference type="Gramene" id="ERN01683">
    <property type="protein sequence ID" value="ERN01683"/>
    <property type="gene ID" value="AMTR_s00090p00150670"/>
</dbReference>
<dbReference type="AlphaFoldDB" id="W1P1A4"/>
<name>W1P1A4_AMBTC</name>
<organism evidence="2 3">
    <name type="scientific">Amborella trichopoda</name>
    <dbReference type="NCBI Taxonomy" id="13333"/>
    <lineage>
        <taxon>Eukaryota</taxon>
        <taxon>Viridiplantae</taxon>
        <taxon>Streptophyta</taxon>
        <taxon>Embryophyta</taxon>
        <taxon>Tracheophyta</taxon>
        <taxon>Spermatophyta</taxon>
        <taxon>Magnoliopsida</taxon>
        <taxon>Amborellales</taxon>
        <taxon>Amborellaceae</taxon>
        <taxon>Amborella</taxon>
    </lineage>
</organism>
<feature type="region of interest" description="Disordered" evidence="1">
    <location>
        <begin position="92"/>
        <end position="116"/>
    </location>
</feature>
<evidence type="ECO:0000313" key="2">
    <source>
        <dbReference type="EMBL" id="ERN01683.1"/>
    </source>
</evidence>
<reference evidence="3" key="1">
    <citation type="journal article" date="2013" name="Science">
        <title>The Amborella genome and the evolution of flowering plants.</title>
        <authorList>
            <consortium name="Amborella Genome Project"/>
        </authorList>
    </citation>
    <scope>NUCLEOTIDE SEQUENCE [LARGE SCALE GENOMIC DNA]</scope>
</reference>
<proteinExistence type="predicted"/>